<dbReference type="EMBL" id="JAANXD010000026">
    <property type="protein sequence ID" value="MBS1257511.1"/>
    <property type="molecule type" value="Genomic_DNA"/>
</dbReference>
<protein>
    <recommendedName>
        <fullName evidence="4">DUF4292 domain-containing protein</fullName>
    </recommendedName>
</protein>
<comment type="caution">
    <text evidence="2">The sequence shown here is derived from an EMBL/GenBank/DDBJ whole genome shotgun (WGS) entry which is preliminary data.</text>
</comment>
<gene>
    <name evidence="2" type="ORF">MAG551_00555</name>
</gene>
<accession>A0A941W1W8</accession>
<dbReference type="SUPFAM" id="SSF89392">
    <property type="entry name" value="Prokaryotic lipoproteins and lipoprotein localization factors"/>
    <property type="match status" value="1"/>
</dbReference>
<dbReference type="InterPro" id="IPR029046">
    <property type="entry name" value="LolA/LolB/LppX"/>
</dbReference>
<evidence type="ECO:0000313" key="3">
    <source>
        <dbReference type="Proteomes" id="UP000722750"/>
    </source>
</evidence>
<organism evidence="2 3">
    <name type="scientific">Candidatus Scalindua arabica</name>
    <dbReference type="NCBI Taxonomy" id="1127984"/>
    <lineage>
        <taxon>Bacteria</taxon>
        <taxon>Pseudomonadati</taxon>
        <taxon>Planctomycetota</taxon>
        <taxon>Candidatus Brocadiia</taxon>
        <taxon>Candidatus Brocadiales</taxon>
        <taxon>Candidatus Scalinduaceae</taxon>
        <taxon>Candidatus Scalindua</taxon>
    </lineage>
</organism>
<evidence type="ECO:0000313" key="2">
    <source>
        <dbReference type="EMBL" id="MBS1257511.1"/>
    </source>
</evidence>
<keyword evidence="1" id="KW-0732">Signal</keyword>
<evidence type="ECO:0000256" key="1">
    <source>
        <dbReference type="ARBA" id="ARBA00022729"/>
    </source>
</evidence>
<dbReference type="Proteomes" id="UP000722750">
    <property type="component" value="Unassembled WGS sequence"/>
</dbReference>
<sequence>MQFKSSILKPILVIVLLVPIGCATQKARPYIDDKLLGKPGIDLSKVQTLSLPQVEETVISESINLTSLKAKADITLTSPEINGEFKCKGVVRFQRPGKIRVIGSKLARTVFDMLSDGENYWFYLPKEKVVYKGKCNVTRKTNTNAYIFPDDIAALLEYDRLFEARHSYMETWPTFWLVHILEQRSKEFIPYGRLSVDRIDNTVTELTMFKPDSAVRVQASLSDYAEINGQSIPNVVQINWPDTNTTLTLNLNNISINEPLKPEIFQFKKPKRAGIVEIN</sequence>
<evidence type="ECO:0008006" key="4">
    <source>
        <dbReference type="Google" id="ProtNLM"/>
    </source>
</evidence>
<reference evidence="2" key="1">
    <citation type="journal article" date="2021" name="ISME J.">
        <title>Fine-scale metabolic discontinuity in a stratified prokaryote microbiome of a Red Sea deep halocline.</title>
        <authorList>
            <person name="Michoud G."/>
            <person name="Ngugi D.K."/>
            <person name="Barozzi A."/>
            <person name="Merlino G."/>
            <person name="Calleja M.L."/>
            <person name="Delgado-Huertas A."/>
            <person name="Moran X.A.G."/>
            <person name="Daffonchio D."/>
        </authorList>
    </citation>
    <scope>NUCLEOTIDE SEQUENCE</scope>
    <source>
        <strain evidence="2">SuakinDeep_MAG55_1</strain>
    </source>
</reference>
<name>A0A941W1W8_9BACT</name>
<dbReference type="Gene3D" id="2.50.20.10">
    <property type="entry name" value="Lipoprotein localisation LolA/LolB/LppX"/>
    <property type="match status" value="1"/>
</dbReference>
<proteinExistence type="predicted"/>
<dbReference type="AlphaFoldDB" id="A0A941W1W8"/>